<sequence>MNVNEEANIPESTPTTPPVSGATGDTADTGGSAAPVASEMPEADGAAGNVEDDPTSQPGDDGPCAYTEEQVAWLRHLAPAFQQALWENRTGSFMVGLYRSWFHEWPEEPDRVLRRQNSLRRAMLAVSAELTPNLVMPADLNFRFKNMPRRG</sequence>
<feature type="region of interest" description="Disordered" evidence="1">
    <location>
        <begin position="1"/>
        <end position="65"/>
    </location>
</feature>
<protein>
    <submittedName>
        <fullName evidence="2">Uncharacterized protein</fullName>
    </submittedName>
</protein>
<feature type="compositionally biased region" description="Low complexity" evidence="1">
    <location>
        <begin position="20"/>
        <end position="34"/>
    </location>
</feature>
<accession>A0A2H3APD0</accession>
<feature type="compositionally biased region" description="Polar residues" evidence="1">
    <location>
        <begin position="1"/>
        <end position="14"/>
    </location>
</feature>
<reference evidence="3" key="1">
    <citation type="journal article" date="2017" name="Nat. Ecol. Evol.">
        <title>Genome expansion and lineage-specific genetic innovations in the forest pathogenic fungi Armillaria.</title>
        <authorList>
            <person name="Sipos G."/>
            <person name="Prasanna A.N."/>
            <person name="Walter M.C."/>
            <person name="O'Connor E."/>
            <person name="Balint B."/>
            <person name="Krizsan K."/>
            <person name="Kiss B."/>
            <person name="Hess J."/>
            <person name="Varga T."/>
            <person name="Slot J."/>
            <person name="Riley R."/>
            <person name="Boka B."/>
            <person name="Rigling D."/>
            <person name="Barry K."/>
            <person name="Lee J."/>
            <person name="Mihaltcheva S."/>
            <person name="LaButti K."/>
            <person name="Lipzen A."/>
            <person name="Waldron R."/>
            <person name="Moloney N.M."/>
            <person name="Sperisen C."/>
            <person name="Kredics L."/>
            <person name="Vagvoelgyi C."/>
            <person name="Patrignani A."/>
            <person name="Fitzpatrick D."/>
            <person name="Nagy I."/>
            <person name="Doyle S."/>
            <person name="Anderson J.B."/>
            <person name="Grigoriev I.V."/>
            <person name="Gueldener U."/>
            <person name="Muensterkoetter M."/>
            <person name="Nagy L.G."/>
        </authorList>
    </citation>
    <scope>NUCLEOTIDE SEQUENCE [LARGE SCALE GENOMIC DNA]</scope>
    <source>
        <strain evidence="3">28-4</strain>
    </source>
</reference>
<dbReference type="EMBL" id="KZ293503">
    <property type="protein sequence ID" value="PBK59520.1"/>
    <property type="molecule type" value="Genomic_DNA"/>
</dbReference>
<evidence type="ECO:0000313" key="2">
    <source>
        <dbReference type="EMBL" id="PBK59520.1"/>
    </source>
</evidence>
<proteinExistence type="predicted"/>
<name>A0A2H3APD0_9AGAR</name>
<dbReference type="Proteomes" id="UP000218334">
    <property type="component" value="Unassembled WGS sequence"/>
</dbReference>
<evidence type="ECO:0000256" key="1">
    <source>
        <dbReference type="SAM" id="MobiDB-lite"/>
    </source>
</evidence>
<evidence type="ECO:0000313" key="3">
    <source>
        <dbReference type="Proteomes" id="UP000218334"/>
    </source>
</evidence>
<keyword evidence="3" id="KW-1185">Reference proteome</keyword>
<dbReference type="AlphaFoldDB" id="A0A2H3APD0"/>
<gene>
    <name evidence="2" type="ORF">ARMSODRAFT_1027370</name>
</gene>
<organism evidence="2 3">
    <name type="scientific">Armillaria solidipes</name>
    <dbReference type="NCBI Taxonomy" id="1076256"/>
    <lineage>
        <taxon>Eukaryota</taxon>
        <taxon>Fungi</taxon>
        <taxon>Dikarya</taxon>
        <taxon>Basidiomycota</taxon>
        <taxon>Agaricomycotina</taxon>
        <taxon>Agaricomycetes</taxon>
        <taxon>Agaricomycetidae</taxon>
        <taxon>Agaricales</taxon>
        <taxon>Marasmiineae</taxon>
        <taxon>Physalacriaceae</taxon>
        <taxon>Armillaria</taxon>
    </lineage>
</organism>